<dbReference type="Proteomes" id="UP001482620">
    <property type="component" value="Unassembled WGS sequence"/>
</dbReference>
<evidence type="ECO:0000313" key="1">
    <source>
        <dbReference type="EMBL" id="MEQ2253560.1"/>
    </source>
</evidence>
<dbReference type="PANTHER" id="PTHR33480">
    <property type="entry name" value="SET DOMAIN-CONTAINING PROTEIN-RELATED"/>
    <property type="match status" value="1"/>
</dbReference>
<sequence length="102" mass="11874">KKQKRKDGSRLYNKKHYCLYCPQSCLKMARHLVHKHSDEPEVAKAISFPLKSKERKLCMDFIRNKENRVHKNKIITQGSGTLVPSQQSKPVMAKDYMHCGFA</sequence>
<dbReference type="PANTHER" id="PTHR33480:SF5">
    <property type="entry name" value="SI:DKEY-51D8.9"/>
    <property type="match status" value="1"/>
</dbReference>
<comment type="caution">
    <text evidence="1">The sequence shown here is derived from an EMBL/GenBank/DDBJ whole genome shotgun (WGS) entry which is preliminary data.</text>
</comment>
<feature type="non-terminal residue" evidence="1">
    <location>
        <position position="1"/>
    </location>
</feature>
<gene>
    <name evidence="1" type="ORF">ILYODFUR_033474</name>
</gene>
<protein>
    <submittedName>
        <fullName evidence="1">Uncharacterized protein</fullName>
    </submittedName>
</protein>
<organism evidence="1 2">
    <name type="scientific">Ilyodon furcidens</name>
    <name type="common">goldbreast splitfin</name>
    <dbReference type="NCBI Taxonomy" id="33524"/>
    <lineage>
        <taxon>Eukaryota</taxon>
        <taxon>Metazoa</taxon>
        <taxon>Chordata</taxon>
        <taxon>Craniata</taxon>
        <taxon>Vertebrata</taxon>
        <taxon>Euteleostomi</taxon>
        <taxon>Actinopterygii</taxon>
        <taxon>Neopterygii</taxon>
        <taxon>Teleostei</taxon>
        <taxon>Neoteleostei</taxon>
        <taxon>Acanthomorphata</taxon>
        <taxon>Ovalentaria</taxon>
        <taxon>Atherinomorphae</taxon>
        <taxon>Cyprinodontiformes</taxon>
        <taxon>Goodeidae</taxon>
        <taxon>Ilyodon</taxon>
    </lineage>
</organism>
<reference evidence="1 2" key="1">
    <citation type="submission" date="2021-06" db="EMBL/GenBank/DDBJ databases">
        <authorList>
            <person name="Palmer J.M."/>
        </authorList>
    </citation>
    <scope>NUCLEOTIDE SEQUENCE [LARGE SCALE GENOMIC DNA]</scope>
    <source>
        <strain evidence="2">if_2019</strain>
        <tissue evidence="1">Muscle</tissue>
    </source>
</reference>
<name>A0ABV0V895_9TELE</name>
<proteinExistence type="predicted"/>
<keyword evidence="2" id="KW-1185">Reference proteome</keyword>
<evidence type="ECO:0000313" key="2">
    <source>
        <dbReference type="Proteomes" id="UP001482620"/>
    </source>
</evidence>
<accession>A0ABV0V895</accession>
<dbReference type="EMBL" id="JAHRIQ010098391">
    <property type="protein sequence ID" value="MEQ2253560.1"/>
    <property type="molecule type" value="Genomic_DNA"/>
</dbReference>